<dbReference type="EMBL" id="GBRH01215575">
    <property type="protein sequence ID" value="JAD82320.1"/>
    <property type="molecule type" value="Transcribed_RNA"/>
</dbReference>
<organism evidence="1">
    <name type="scientific">Arundo donax</name>
    <name type="common">Giant reed</name>
    <name type="synonym">Donax arundinaceus</name>
    <dbReference type="NCBI Taxonomy" id="35708"/>
    <lineage>
        <taxon>Eukaryota</taxon>
        <taxon>Viridiplantae</taxon>
        <taxon>Streptophyta</taxon>
        <taxon>Embryophyta</taxon>
        <taxon>Tracheophyta</taxon>
        <taxon>Spermatophyta</taxon>
        <taxon>Magnoliopsida</taxon>
        <taxon>Liliopsida</taxon>
        <taxon>Poales</taxon>
        <taxon>Poaceae</taxon>
        <taxon>PACMAD clade</taxon>
        <taxon>Arundinoideae</taxon>
        <taxon>Arundineae</taxon>
        <taxon>Arundo</taxon>
    </lineage>
</organism>
<accession>A0A0A9D9H9</accession>
<sequence>MYRVKKGVPSAESSHTRWGLGKRISRQPYPCKIPLKFCKEASSNPGPPGHKWRVSTTAPGPPFNHKHIFSFTNSKCTLLNFGTHKSILCYEPNQSNC</sequence>
<reference evidence="1" key="2">
    <citation type="journal article" date="2015" name="Data Brief">
        <title>Shoot transcriptome of the giant reed, Arundo donax.</title>
        <authorList>
            <person name="Barrero R.A."/>
            <person name="Guerrero F.D."/>
            <person name="Moolhuijzen P."/>
            <person name="Goolsby J.A."/>
            <person name="Tidwell J."/>
            <person name="Bellgard S.E."/>
            <person name="Bellgard M.I."/>
        </authorList>
    </citation>
    <scope>NUCLEOTIDE SEQUENCE</scope>
    <source>
        <tissue evidence="1">Shoot tissue taken approximately 20 cm above the soil surface</tissue>
    </source>
</reference>
<name>A0A0A9D9H9_ARUDO</name>
<proteinExistence type="predicted"/>
<evidence type="ECO:0000313" key="1">
    <source>
        <dbReference type="EMBL" id="JAD82320.1"/>
    </source>
</evidence>
<protein>
    <submittedName>
        <fullName evidence="1">Uncharacterized protein</fullName>
    </submittedName>
</protein>
<reference evidence="1" key="1">
    <citation type="submission" date="2014-09" db="EMBL/GenBank/DDBJ databases">
        <authorList>
            <person name="Magalhaes I.L.F."/>
            <person name="Oliveira U."/>
            <person name="Santos F.R."/>
            <person name="Vidigal T.H.D.A."/>
            <person name="Brescovit A.D."/>
            <person name="Santos A.J."/>
        </authorList>
    </citation>
    <scope>NUCLEOTIDE SEQUENCE</scope>
    <source>
        <tissue evidence="1">Shoot tissue taken approximately 20 cm above the soil surface</tissue>
    </source>
</reference>
<dbReference type="AlphaFoldDB" id="A0A0A9D9H9"/>